<dbReference type="InterPro" id="IPR036188">
    <property type="entry name" value="FAD/NAD-bd_sf"/>
</dbReference>
<organism evidence="2 3">
    <name type="scientific">Bhargavaea ginsengi</name>
    <dbReference type="NCBI Taxonomy" id="426757"/>
    <lineage>
        <taxon>Bacteria</taxon>
        <taxon>Bacillati</taxon>
        <taxon>Bacillota</taxon>
        <taxon>Bacilli</taxon>
        <taxon>Bacillales</taxon>
        <taxon>Caryophanaceae</taxon>
        <taxon>Bhargavaea</taxon>
    </lineage>
</organism>
<gene>
    <name evidence="2" type="ORF">SAMN04488127_1770</name>
</gene>
<keyword evidence="1" id="KW-0560">Oxidoreductase</keyword>
<dbReference type="SUPFAM" id="SSF51905">
    <property type="entry name" value="FAD/NAD(P)-binding domain"/>
    <property type="match status" value="1"/>
</dbReference>
<reference evidence="3" key="1">
    <citation type="submission" date="2016-10" db="EMBL/GenBank/DDBJ databases">
        <authorList>
            <person name="Varghese N."/>
            <person name="Submissions S."/>
        </authorList>
    </citation>
    <scope>NUCLEOTIDE SEQUENCE [LARGE SCALE GENOMIC DNA]</scope>
    <source>
        <strain evidence="3">CGMCC 1.6763</strain>
    </source>
</reference>
<dbReference type="Pfam" id="PF13738">
    <property type="entry name" value="Pyr_redox_3"/>
    <property type="match status" value="1"/>
</dbReference>
<dbReference type="EMBL" id="FNZF01000003">
    <property type="protein sequence ID" value="SEJ43796.1"/>
    <property type="molecule type" value="Genomic_DNA"/>
</dbReference>
<dbReference type="Gene3D" id="3.50.50.60">
    <property type="entry name" value="FAD/NAD(P)-binding domain"/>
    <property type="match status" value="1"/>
</dbReference>
<dbReference type="InterPro" id="IPR050982">
    <property type="entry name" value="Auxin_biosynth/cation_transpt"/>
</dbReference>
<dbReference type="PANTHER" id="PTHR43539">
    <property type="entry name" value="FLAVIN-BINDING MONOOXYGENASE-LIKE PROTEIN (AFU_ORTHOLOGUE AFUA_4G09220)"/>
    <property type="match status" value="1"/>
</dbReference>
<name>A0A1H6YTZ3_9BACL</name>
<accession>A0A1H6YTZ3</accession>
<evidence type="ECO:0000313" key="2">
    <source>
        <dbReference type="EMBL" id="SEJ43796.1"/>
    </source>
</evidence>
<dbReference type="OrthoDB" id="9773233at2"/>
<dbReference type="GO" id="GO:0050660">
    <property type="term" value="F:flavin adenine dinucleotide binding"/>
    <property type="evidence" value="ECO:0007669"/>
    <property type="project" value="TreeGrafter"/>
</dbReference>
<dbReference type="PANTHER" id="PTHR43539:SF78">
    <property type="entry name" value="FLAVIN-CONTAINING MONOOXYGENASE"/>
    <property type="match status" value="1"/>
</dbReference>
<dbReference type="PRINTS" id="PR00368">
    <property type="entry name" value="FADPNR"/>
</dbReference>
<protein>
    <submittedName>
        <fullName evidence="2">Pyridine nucleotide-disulphide oxidoreductase</fullName>
    </submittedName>
</protein>
<dbReference type="PRINTS" id="PR00411">
    <property type="entry name" value="PNDRDTASEI"/>
</dbReference>
<keyword evidence="3" id="KW-1185">Reference proteome</keyword>
<sequence length="430" mass="46590">MELKIIQPAACCDPSTGCCEPDLQVAIIGAGPIGLAAAAHLKERGVPFFILEKGSIAENVRTWEHVTLFSPWRYNVDEAAGRLLEQTGWQKPEPEKLPTGVELIGEYLTPLAELLAPDIWERHEVVAIARDGIDRMKSAGRASKPFLIYAETPDGTREMKAGAVIDATGTWGNPNPALSTGVLLKAEKELADRIDYGIPDVLAHEEQYADRRIAVVGGGHSAINSLLSLMKLKDRHPETQITWILRKKRVEDAFGGGQDDELEARGELGKRIAGYVRDGRVEVVTPFRITGIRESDGIVLSSDGKDLAPFDRLIVNTGSRPEFGFHRELRFEAEAITEAVPALAPLIDPNLHSCGSVPAHGEKELRQPEEGFYIVGSKSYGRAPTFLMATGYEQVRSVAASLAGDREAADNVQLVLPETGVCHSGAGGCC</sequence>
<dbReference type="STRING" id="426757.SAMN04488127_1770"/>
<dbReference type="GO" id="GO:0004497">
    <property type="term" value="F:monooxygenase activity"/>
    <property type="evidence" value="ECO:0007669"/>
    <property type="project" value="TreeGrafter"/>
</dbReference>
<dbReference type="Proteomes" id="UP000199200">
    <property type="component" value="Unassembled WGS sequence"/>
</dbReference>
<dbReference type="AlphaFoldDB" id="A0A1H6YTZ3"/>
<evidence type="ECO:0000256" key="1">
    <source>
        <dbReference type="ARBA" id="ARBA00023002"/>
    </source>
</evidence>
<evidence type="ECO:0000313" key="3">
    <source>
        <dbReference type="Proteomes" id="UP000199200"/>
    </source>
</evidence>
<dbReference type="RefSeq" id="WP_092052417.1">
    <property type="nucleotide sequence ID" value="NZ_FNZF01000003.1"/>
</dbReference>
<proteinExistence type="predicted"/>